<evidence type="ECO:0000259" key="2">
    <source>
        <dbReference type="PROSITE" id="PS50110"/>
    </source>
</evidence>
<dbReference type="AlphaFoldDB" id="F4KQ95"/>
<dbReference type="Pfam" id="PF04397">
    <property type="entry name" value="LytTR"/>
    <property type="match status" value="1"/>
</dbReference>
<keyword evidence="1" id="KW-0597">Phosphoprotein</keyword>
<reference key="2">
    <citation type="submission" date="2011-04" db="EMBL/GenBank/DDBJ databases">
        <title>Complete sequence of chromosome of Haliscomenobacter hydrossis DSM 1100.</title>
        <authorList>
            <consortium name="US DOE Joint Genome Institute (JGI-PGF)"/>
            <person name="Lucas S."/>
            <person name="Han J."/>
            <person name="Lapidus A."/>
            <person name="Bruce D."/>
            <person name="Goodwin L."/>
            <person name="Pitluck S."/>
            <person name="Peters L."/>
            <person name="Kyrpides N."/>
            <person name="Mavromatis K."/>
            <person name="Ivanova N."/>
            <person name="Ovchinnikova G."/>
            <person name="Pagani I."/>
            <person name="Daligault H."/>
            <person name="Detter J.C."/>
            <person name="Han C."/>
            <person name="Land M."/>
            <person name="Hauser L."/>
            <person name="Markowitz V."/>
            <person name="Cheng J.-F."/>
            <person name="Hugenholtz P."/>
            <person name="Woyke T."/>
            <person name="Wu D."/>
            <person name="Verbarg S."/>
            <person name="Frueling A."/>
            <person name="Brambilla E."/>
            <person name="Klenk H.-P."/>
            <person name="Eisen J.A."/>
        </authorList>
    </citation>
    <scope>NUCLEOTIDE SEQUENCE</scope>
    <source>
        <strain>DSM 1100</strain>
    </source>
</reference>
<evidence type="ECO:0000313" key="5">
    <source>
        <dbReference type="Proteomes" id="UP000008461"/>
    </source>
</evidence>
<dbReference type="InterPro" id="IPR007492">
    <property type="entry name" value="LytTR_DNA-bd_dom"/>
</dbReference>
<dbReference type="Gene3D" id="2.40.50.1020">
    <property type="entry name" value="LytTr DNA-binding domain"/>
    <property type="match status" value="1"/>
</dbReference>
<dbReference type="SMART" id="SM00448">
    <property type="entry name" value="REC"/>
    <property type="match status" value="1"/>
</dbReference>
<dbReference type="InterPro" id="IPR011006">
    <property type="entry name" value="CheY-like_superfamily"/>
</dbReference>
<proteinExistence type="predicted"/>
<dbReference type="RefSeq" id="WP_013763476.1">
    <property type="nucleotide sequence ID" value="NC_015510.1"/>
</dbReference>
<dbReference type="PROSITE" id="PS50110">
    <property type="entry name" value="RESPONSE_REGULATORY"/>
    <property type="match status" value="1"/>
</dbReference>
<dbReference type="Proteomes" id="UP000008461">
    <property type="component" value="Chromosome"/>
</dbReference>
<feature type="domain" description="Response regulatory" evidence="2">
    <location>
        <begin position="4"/>
        <end position="115"/>
    </location>
</feature>
<sequence>MKLSCLIIDDEPPAHVVLERYIEKIERLTLQGHCYNALDALNFLHQHPIDLLFLDIDMPELSGLELLTALKNPPRVILTTAYAEFALEGYEYGVVDYLLKPIRFERFIKAVDRLITPGAELPVVSSTTTPAPSYLLLNINNARQKIDTADIVYIAAAGNYVQLHFLQQRPLLANETMSDLQKQLSQFIRVHKSYLINVDYLSKLEGNRVYLQGGAEIPIGVSYKQSVLSYFKV</sequence>
<dbReference type="PANTHER" id="PTHR37299">
    <property type="entry name" value="TRANSCRIPTIONAL REGULATOR-RELATED"/>
    <property type="match status" value="1"/>
</dbReference>
<dbReference type="Gene3D" id="3.40.50.2300">
    <property type="match status" value="1"/>
</dbReference>
<dbReference type="InterPro" id="IPR001789">
    <property type="entry name" value="Sig_transdc_resp-reg_receiver"/>
</dbReference>
<dbReference type="HOGENOM" id="CLU_000445_14_1_10"/>
<dbReference type="STRING" id="760192.Halhy_1022"/>
<dbReference type="GO" id="GO:0003677">
    <property type="term" value="F:DNA binding"/>
    <property type="evidence" value="ECO:0007669"/>
    <property type="project" value="InterPro"/>
</dbReference>
<dbReference type="InterPro" id="IPR046947">
    <property type="entry name" value="LytR-like"/>
</dbReference>
<evidence type="ECO:0000313" key="4">
    <source>
        <dbReference type="EMBL" id="AEE48921.1"/>
    </source>
</evidence>
<evidence type="ECO:0000259" key="3">
    <source>
        <dbReference type="PROSITE" id="PS50930"/>
    </source>
</evidence>
<gene>
    <name evidence="4" type="ordered locus">Halhy_1022</name>
</gene>
<dbReference type="PANTHER" id="PTHR37299:SF1">
    <property type="entry name" value="STAGE 0 SPORULATION PROTEIN A HOMOLOG"/>
    <property type="match status" value="1"/>
</dbReference>
<organism evidence="4 5">
    <name type="scientific">Haliscomenobacter hydrossis (strain ATCC 27775 / DSM 1100 / LMG 10767 / O)</name>
    <dbReference type="NCBI Taxonomy" id="760192"/>
    <lineage>
        <taxon>Bacteria</taxon>
        <taxon>Pseudomonadati</taxon>
        <taxon>Bacteroidota</taxon>
        <taxon>Saprospiria</taxon>
        <taxon>Saprospirales</taxon>
        <taxon>Haliscomenobacteraceae</taxon>
        <taxon>Haliscomenobacter</taxon>
    </lineage>
</organism>
<dbReference type="KEGG" id="hhy:Halhy_1022"/>
<dbReference type="EMBL" id="CP002691">
    <property type="protein sequence ID" value="AEE48921.1"/>
    <property type="molecule type" value="Genomic_DNA"/>
</dbReference>
<reference evidence="4 5" key="1">
    <citation type="journal article" date="2011" name="Stand. Genomic Sci.">
        <title>Complete genome sequence of Haliscomenobacter hydrossis type strain (O).</title>
        <authorList>
            <consortium name="US DOE Joint Genome Institute (JGI-PGF)"/>
            <person name="Daligault H."/>
            <person name="Lapidus A."/>
            <person name="Zeytun A."/>
            <person name="Nolan M."/>
            <person name="Lucas S."/>
            <person name="Del Rio T.G."/>
            <person name="Tice H."/>
            <person name="Cheng J.F."/>
            <person name="Tapia R."/>
            <person name="Han C."/>
            <person name="Goodwin L."/>
            <person name="Pitluck S."/>
            <person name="Liolios K."/>
            <person name="Pagani I."/>
            <person name="Ivanova N."/>
            <person name="Huntemann M."/>
            <person name="Mavromatis K."/>
            <person name="Mikhailova N."/>
            <person name="Pati A."/>
            <person name="Chen A."/>
            <person name="Palaniappan K."/>
            <person name="Land M."/>
            <person name="Hauser L."/>
            <person name="Brambilla E.M."/>
            <person name="Rohde M."/>
            <person name="Verbarg S."/>
            <person name="Goker M."/>
            <person name="Bristow J."/>
            <person name="Eisen J.A."/>
            <person name="Markowitz V."/>
            <person name="Hugenholtz P."/>
            <person name="Kyrpides N.C."/>
            <person name="Klenk H.P."/>
            <person name="Woyke T."/>
        </authorList>
    </citation>
    <scope>NUCLEOTIDE SEQUENCE [LARGE SCALE GENOMIC DNA]</scope>
    <source>
        <strain evidence="5">ATCC 27775 / DSM 1100 / LMG 10767 / O</strain>
    </source>
</reference>
<dbReference type="SMART" id="SM00850">
    <property type="entry name" value="LytTR"/>
    <property type="match status" value="1"/>
</dbReference>
<dbReference type="SUPFAM" id="SSF52172">
    <property type="entry name" value="CheY-like"/>
    <property type="match status" value="1"/>
</dbReference>
<feature type="modified residue" description="4-aspartylphosphate" evidence="1">
    <location>
        <position position="55"/>
    </location>
</feature>
<protein>
    <submittedName>
        <fullName evidence="4">Two component transcriptional regulator, LytTR family</fullName>
    </submittedName>
</protein>
<evidence type="ECO:0000256" key="1">
    <source>
        <dbReference type="PROSITE-ProRule" id="PRU00169"/>
    </source>
</evidence>
<keyword evidence="5" id="KW-1185">Reference proteome</keyword>
<feature type="domain" description="HTH LytTR-type" evidence="3">
    <location>
        <begin position="135"/>
        <end position="233"/>
    </location>
</feature>
<dbReference type="GO" id="GO:0000156">
    <property type="term" value="F:phosphorelay response regulator activity"/>
    <property type="evidence" value="ECO:0007669"/>
    <property type="project" value="InterPro"/>
</dbReference>
<dbReference type="PROSITE" id="PS50930">
    <property type="entry name" value="HTH_LYTTR"/>
    <property type="match status" value="1"/>
</dbReference>
<accession>F4KQ95</accession>
<dbReference type="OrthoDB" id="1646880at2"/>
<dbReference type="eggNOG" id="COG3279">
    <property type="taxonomic scope" value="Bacteria"/>
</dbReference>
<dbReference type="Pfam" id="PF00072">
    <property type="entry name" value="Response_reg"/>
    <property type="match status" value="1"/>
</dbReference>
<name>F4KQ95_HALH1</name>